<sequence length="173" mass="18796">MDRITLRLPPDLARRFDAAAAARGGRSRYLRTIMEAAAQASLPAPQPGPSGAKSAKLTIRLTDADMGLLEAEAGRAGVLRTQWAVMLIRRRLHGRLQLTPPEAMALINIRRELHRIGVNVNQITRALNTAVMEGAVLNLEITQLAAFAAEIRGHLSGLEQAFAGNLAYWSTEP</sequence>
<proteinExistence type="predicted"/>
<dbReference type="Proteomes" id="UP000663942">
    <property type="component" value="Chromosome"/>
</dbReference>
<feature type="domain" description="Bacterial mobilisation" evidence="1">
    <location>
        <begin position="111"/>
        <end position="134"/>
    </location>
</feature>
<dbReference type="EMBL" id="CP062006">
    <property type="protein sequence ID" value="QTC89190.1"/>
    <property type="molecule type" value="Genomic_DNA"/>
</dbReference>
<evidence type="ECO:0000259" key="1">
    <source>
        <dbReference type="Pfam" id="PF05713"/>
    </source>
</evidence>
<dbReference type="Pfam" id="PF05713">
    <property type="entry name" value="MobC"/>
    <property type="match status" value="1"/>
</dbReference>
<keyword evidence="3" id="KW-1185">Reference proteome</keyword>
<name>A0ABX7SSB2_9CAUL</name>
<reference evidence="2 3" key="1">
    <citation type="submission" date="2020-09" db="EMBL/GenBank/DDBJ databases">
        <title>Brevundimonas sp. LVF1 isolated from an oligotrophic pond in Goettingen, Germany.</title>
        <authorList>
            <person name="Friedrich I."/>
            <person name="Klassen A."/>
            <person name="Neubauer H."/>
            <person name="Schneider D."/>
            <person name="Hertel R."/>
            <person name="Daniel R."/>
        </authorList>
    </citation>
    <scope>NUCLEOTIDE SEQUENCE [LARGE SCALE GENOMIC DNA]</scope>
    <source>
        <strain evidence="2 3">LVF1</strain>
    </source>
</reference>
<dbReference type="InterPro" id="IPR008687">
    <property type="entry name" value="MobC"/>
</dbReference>
<protein>
    <submittedName>
        <fullName evidence="2">Plasmid mobilization relaxosome protein MobC</fullName>
    </submittedName>
</protein>
<organism evidence="2 3">
    <name type="scientific">Brevundimonas pondensis</name>
    <dbReference type="NCBI Taxonomy" id="2774189"/>
    <lineage>
        <taxon>Bacteria</taxon>
        <taxon>Pseudomonadati</taxon>
        <taxon>Pseudomonadota</taxon>
        <taxon>Alphaproteobacteria</taxon>
        <taxon>Caulobacterales</taxon>
        <taxon>Caulobacteraceae</taxon>
        <taxon>Brevundimonas</taxon>
    </lineage>
</organism>
<gene>
    <name evidence="2" type="primary">mobC</name>
    <name evidence="2" type="ORF">IFE19_07650</name>
</gene>
<dbReference type="RefSeq" id="WP_207826948.1">
    <property type="nucleotide sequence ID" value="NZ_CP062006.1"/>
</dbReference>
<evidence type="ECO:0000313" key="3">
    <source>
        <dbReference type="Proteomes" id="UP000663942"/>
    </source>
</evidence>
<evidence type="ECO:0000313" key="2">
    <source>
        <dbReference type="EMBL" id="QTC89190.1"/>
    </source>
</evidence>
<accession>A0ABX7SSB2</accession>